<accession>A0A249PIJ7</accession>
<dbReference type="EMBL" id="CP023068">
    <property type="protein sequence ID" value="ASY65738.1"/>
    <property type="molecule type" value="Genomic_DNA"/>
</dbReference>
<feature type="transmembrane region" description="Helical" evidence="2">
    <location>
        <begin position="34"/>
        <end position="55"/>
    </location>
</feature>
<keyword evidence="4" id="KW-1185">Reference proteome</keyword>
<dbReference type="PRINTS" id="PR00950">
    <property type="entry name" value="TYPE3IMSPROT"/>
</dbReference>
<dbReference type="PANTHER" id="PTHR30531:SF12">
    <property type="entry name" value="FLAGELLAR BIOSYNTHETIC PROTEIN FLHB"/>
    <property type="match status" value="1"/>
</dbReference>
<dbReference type="RefSeq" id="WP_034855667.1">
    <property type="nucleotide sequence ID" value="NZ_AJQT01000061.1"/>
</dbReference>
<organism evidence="3 4">
    <name type="scientific">Sinorhizobium sojae CCBAU 05684</name>
    <dbReference type="NCBI Taxonomy" id="716928"/>
    <lineage>
        <taxon>Bacteria</taxon>
        <taxon>Pseudomonadati</taxon>
        <taxon>Pseudomonadota</taxon>
        <taxon>Alphaproteobacteria</taxon>
        <taxon>Hyphomicrobiales</taxon>
        <taxon>Rhizobiaceae</taxon>
        <taxon>Sinorhizobium/Ensifer group</taxon>
        <taxon>Sinorhizobium</taxon>
    </lineage>
</organism>
<dbReference type="AlphaFoldDB" id="A0A249PIJ7"/>
<keyword evidence="3" id="KW-0614">Plasmid</keyword>
<dbReference type="PANTHER" id="PTHR30531">
    <property type="entry name" value="FLAGELLAR BIOSYNTHETIC PROTEIN FLHB"/>
    <property type="match status" value="1"/>
</dbReference>
<reference evidence="3 4" key="1">
    <citation type="submission" date="2017-08" db="EMBL/GenBank/DDBJ databases">
        <title>Multipartite genome sequences of Sinorhizobium species nodulating soybeans.</title>
        <authorList>
            <person name="Tian C.F."/>
        </authorList>
    </citation>
    <scope>NUCLEOTIDE SEQUENCE [LARGE SCALE GENOMIC DNA]</scope>
    <source>
        <strain evidence="3 4">CCBAU 05684</strain>
        <plasmid evidence="4">psj05684b</plasmid>
    </source>
</reference>
<dbReference type="Pfam" id="PF01312">
    <property type="entry name" value="Bac_export_2"/>
    <property type="match status" value="1"/>
</dbReference>
<evidence type="ECO:0000313" key="4">
    <source>
        <dbReference type="Proteomes" id="UP000217211"/>
    </source>
</evidence>
<proteinExistence type="predicted"/>
<evidence type="ECO:0000313" key="3">
    <source>
        <dbReference type="EMBL" id="ASY65738.1"/>
    </source>
</evidence>
<keyword evidence="2" id="KW-0472">Membrane</keyword>
<feature type="region of interest" description="Disordered" evidence="1">
    <location>
        <begin position="226"/>
        <end position="268"/>
    </location>
</feature>
<feature type="compositionally biased region" description="Basic and acidic residues" evidence="1">
    <location>
        <begin position="226"/>
        <end position="244"/>
    </location>
</feature>
<dbReference type="STRING" id="716928.GCA_000261485_03216"/>
<evidence type="ECO:0000256" key="1">
    <source>
        <dbReference type="SAM" id="MobiDB-lite"/>
    </source>
</evidence>
<protein>
    <submittedName>
        <fullName evidence="3">Type III secretion inner membrane protein</fullName>
    </submittedName>
</protein>
<feature type="transmembrane region" description="Helical" evidence="2">
    <location>
        <begin position="189"/>
        <end position="211"/>
    </location>
</feature>
<keyword evidence="2" id="KW-0812">Transmembrane</keyword>
<name>A0A249PIJ7_9HYPH</name>
<dbReference type="KEGG" id="esj:SJ05684_b47560"/>
<dbReference type="InterPro" id="IPR006135">
    <property type="entry name" value="T3SS_substrate_exporter"/>
</dbReference>
<feature type="transmembrane region" description="Helical" evidence="2">
    <location>
        <begin position="95"/>
        <end position="115"/>
    </location>
</feature>
<dbReference type="Proteomes" id="UP000217211">
    <property type="component" value="Plasmid pSJ05684b"/>
</dbReference>
<dbReference type="Gene3D" id="6.10.250.2080">
    <property type="match status" value="1"/>
</dbReference>
<evidence type="ECO:0000256" key="2">
    <source>
        <dbReference type="SAM" id="Phobius"/>
    </source>
</evidence>
<dbReference type="GO" id="GO:0009306">
    <property type="term" value="P:protein secretion"/>
    <property type="evidence" value="ECO:0007669"/>
    <property type="project" value="InterPro"/>
</dbReference>
<dbReference type="GO" id="GO:0005886">
    <property type="term" value="C:plasma membrane"/>
    <property type="evidence" value="ECO:0007669"/>
    <property type="project" value="TreeGrafter"/>
</dbReference>
<geneLocation type="plasmid" evidence="4">
    <name>psj05684b</name>
</geneLocation>
<gene>
    <name evidence="3" type="ORF">SJ05684_b47560</name>
</gene>
<feature type="transmembrane region" description="Helical" evidence="2">
    <location>
        <begin position="157"/>
        <end position="177"/>
    </location>
</feature>
<dbReference type="eggNOG" id="COG1377">
    <property type="taxonomic scope" value="Bacteria"/>
</dbReference>
<sequence length="268" mass="29297">MAKNDDAEEKSLPPSRVKLDRLRREGQVARSKELPVAVSVVAIALYLSWALGSVIRDFAHVFDLGFQALQSAEARARPELQAASLREMGQTLLGIVWPPLLLGLAVVFVVSIIDAQGLPASMKHMRIDFSRLNPAEGFKKLFSLSSLVEFLKGAIKLALLVVTGTGVLLYFLNAIFWSPVCGEACSLSVAVHLVGTIAIIAAGIMLLAAFVDIRISRALFRREHRMTKTEARREHKETQGDPHMKSARRQVGAEMRNAPPRRQGPAGG</sequence>
<keyword evidence="2" id="KW-1133">Transmembrane helix</keyword>
<dbReference type="OrthoDB" id="9807950at2"/>